<dbReference type="AlphaFoldDB" id="K5WGR9"/>
<evidence type="ECO:0000256" key="1">
    <source>
        <dbReference type="SAM" id="MobiDB-lite"/>
    </source>
</evidence>
<feature type="region of interest" description="Disordered" evidence="1">
    <location>
        <begin position="48"/>
        <end position="85"/>
    </location>
</feature>
<dbReference type="HOGENOM" id="CLU_1058091_0_0_1"/>
<evidence type="ECO:0000313" key="3">
    <source>
        <dbReference type="Proteomes" id="UP000008370"/>
    </source>
</evidence>
<proteinExistence type="predicted"/>
<accession>K5WGR9</accession>
<name>K5WGR9_PHACS</name>
<reference evidence="2 3" key="1">
    <citation type="journal article" date="2012" name="BMC Genomics">
        <title>Comparative genomics of the white-rot fungi, Phanerochaete carnosa and P. chrysosporium, to elucidate the genetic basis of the distinct wood types they colonize.</title>
        <authorList>
            <person name="Suzuki H."/>
            <person name="MacDonald J."/>
            <person name="Syed K."/>
            <person name="Salamov A."/>
            <person name="Hori C."/>
            <person name="Aerts A."/>
            <person name="Henrissat B."/>
            <person name="Wiebenga A."/>
            <person name="vanKuyk P.A."/>
            <person name="Barry K."/>
            <person name="Lindquist E."/>
            <person name="LaButti K."/>
            <person name="Lapidus A."/>
            <person name="Lucas S."/>
            <person name="Coutinho P."/>
            <person name="Gong Y."/>
            <person name="Samejima M."/>
            <person name="Mahadevan R."/>
            <person name="Abou-Zaid M."/>
            <person name="de Vries R.P."/>
            <person name="Igarashi K."/>
            <person name="Yadav J.S."/>
            <person name="Grigoriev I.V."/>
            <person name="Master E.R."/>
        </authorList>
    </citation>
    <scope>NUCLEOTIDE SEQUENCE [LARGE SCALE GENOMIC DNA]</scope>
    <source>
        <strain evidence="2 3">HHB-10118-sp</strain>
    </source>
</reference>
<feature type="compositionally biased region" description="Low complexity" evidence="1">
    <location>
        <begin position="63"/>
        <end position="78"/>
    </location>
</feature>
<keyword evidence="3" id="KW-1185">Reference proteome</keyword>
<dbReference type="EMBL" id="JH930481">
    <property type="protein sequence ID" value="EKM49382.1"/>
    <property type="molecule type" value="Genomic_DNA"/>
</dbReference>
<protein>
    <submittedName>
        <fullName evidence="2">Uncharacterized protein</fullName>
    </submittedName>
</protein>
<evidence type="ECO:0000313" key="2">
    <source>
        <dbReference type="EMBL" id="EKM49382.1"/>
    </source>
</evidence>
<gene>
    <name evidence="2" type="ORF">PHACADRAFT_201637</name>
</gene>
<sequence length="263" mass="29019">MKEKVWANFLLMPPKRVITQSHTEDLLQEAKQDRALSSDKDEIYYMKKKKNSPRSRGNMNQHPSNPSTSPSAATLAVPLPQPGPVTAETVPCTSQPISTIFVDVSAQTQSAPVESTPSLTCSQPKSTATAVPATAATPGLQKTDRVYKTHMKLSFSESYLQDQHEKMSLQNKNLNAKKIEEEVSEKVQIVIWNTRVQAQNVKGQPHLVSYSVPPGNVCTDGELAIKINAKLLKAWEIDQPPVGYPAALSYQWYDCTANNRQGS</sequence>
<dbReference type="Proteomes" id="UP000008370">
    <property type="component" value="Unassembled WGS sequence"/>
</dbReference>
<organism evidence="2 3">
    <name type="scientific">Phanerochaete carnosa (strain HHB-10118-sp)</name>
    <name type="common">White-rot fungus</name>
    <name type="synonym">Peniophora carnosa</name>
    <dbReference type="NCBI Taxonomy" id="650164"/>
    <lineage>
        <taxon>Eukaryota</taxon>
        <taxon>Fungi</taxon>
        <taxon>Dikarya</taxon>
        <taxon>Basidiomycota</taxon>
        <taxon>Agaricomycotina</taxon>
        <taxon>Agaricomycetes</taxon>
        <taxon>Polyporales</taxon>
        <taxon>Phanerochaetaceae</taxon>
        <taxon>Phanerochaete</taxon>
    </lineage>
</organism>
<dbReference type="RefSeq" id="XP_007402008.1">
    <property type="nucleotide sequence ID" value="XM_007401946.1"/>
</dbReference>
<dbReference type="InParanoid" id="K5WGR9"/>
<dbReference type="KEGG" id="pco:PHACADRAFT_201637"/>
<dbReference type="GeneID" id="18911633"/>